<evidence type="ECO:0000259" key="2">
    <source>
        <dbReference type="Pfam" id="PF00075"/>
    </source>
</evidence>
<dbReference type="OrthoDB" id="6774133at2759"/>
<reference evidence="3 4" key="1">
    <citation type="journal article" date="2019" name="Sci. Rep.">
        <title>Orb-weaving spider Araneus ventricosus genome elucidates the spidroin gene catalogue.</title>
        <authorList>
            <person name="Kono N."/>
            <person name="Nakamura H."/>
            <person name="Ohtoshi R."/>
            <person name="Moran D.A.P."/>
            <person name="Shinohara A."/>
            <person name="Yoshida Y."/>
            <person name="Fujiwara M."/>
            <person name="Mori M."/>
            <person name="Tomita M."/>
            <person name="Arakawa K."/>
        </authorList>
    </citation>
    <scope>NUCLEOTIDE SEQUENCE [LARGE SCALE GENOMIC DNA]</scope>
</reference>
<protein>
    <recommendedName>
        <fullName evidence="2">RNase H type-1 domain-containing protein</fullName>
    </recommendedName>
</protein>
<keyword evidence="4" id="KW-1185">Reference proteome</keyword>
<dbReference type="Gene3D" id="3.30.420.10">
    <property type="entry name" value="Ribonuclease H-like superfamily/Ribonuclease H"/>
    <property type="match status" value="1"/>
</dbReference>
<sequence>MTSQNRTCCKLTCYLGQLLRLAWGLCQRIEYSNLPALSASVPNSAGIDFSNALNLCKAYPQTPVNMGNHIKHFYVDVFFTAEIAAVSLALEKISDCLERKFIIYMDSLSVIESLKSFCIHSHYHPLVLVLNVLHLLNKLASRDFNILLCWVPSHVGIVGNEEADKATKLASTQTKSTVPLTDFKKYTKVVFYLKWQRQWDTENKLHAVKPHVQLWPSLMNRKADTLLTRPRVGHTRYTYRHQLFGEQAPMCSKCNCRSILTTPNNFKSEKRHSKFKLYSSVQAILRVDSIQRVLRLLKYPGKQHVTTKVVKKRPGYTEMYLVAQGSASEFFPIRVKRSVPESPHRPLITSFST</sequence>
<dbReference type="GO" id="GO:0004523">
    <property type="term" value="F:RNA-DNA hybrid ribonuclease activity"/>
    <property type="evidence" value="ECO:0007669"/>
    <property type="project" value="InterPro"/>
</dbReference>
<evidence type="ECO:0000313" key="3">
    <source>
        <dbReference type="EMBL" id="GBO00737.1"/>
    </source>
</evidence>
<dbReference type="InterPro" id="IPR012337">
    <property type="entry name" value="RNaseH-like_sf"/>
</dbReference>
<feature type="chain" id="PRO_5021313572" description="RNase H type-1 domain-containing protein" evidence="1">
    <location>
        <begin position="25"/>
        <end position="353"/>
    </location>
</feature>
<evidence type="ECO:0000256" key="1">
    <source>
        <dbReference type="SAM" id="SignalP"/>
    </source>
</evidence>
<gene>
    <name evidence="3" type="ORF">AVEN_226647_1</name>
</gene>
<dbReference type="GO" id="GO:0003676">
    <property type="term" value="F:nucleic acid binding"/>
    <property type="evidence" value="ECO:0007669"/>
    <property type="project" value="InterPro"/>
</dbReference>
<organism evidence="3 4">
    <name type="scientific">Araneus ventricosus</name>
    <name type="common">Orbweaver spider</name>
    <name type="synonym">Epeira ventricosa</name>
    <dbReference type="NCBI Taxonomy" id="182803"/>
    <lineage>
        <taxon>Eukaryota</taxon>
        <taxon>Metazoa</taxon>
        <taxon>Ecdysozoa</taxon>
        <taxon>Arthropoda</taxon>
        <taxon>Chelicerata</taxon>
        <taxon>Arachnida</taxon>
        <taxon>Araneae</taxon>
        <taxon>Araneomorphae</taxon>
        <taxon>Entelegynae</taxon>
        <taxon>Araneoidea</taxon>
        <taxon>Araneidae</taxon>
        <taxon>Araneus</taxon>
    </lineage>
</organism>
<dbReference type="InterPro" id="IPR002156">
    <property type="entry name" value="RNaseH_domain"/>
</dbReference>
<proteinExistence type="predicted"/>
<accession>A0A4Y2TMU5</accession>
<dbReference type="EMBL" id="BGPR01029132">
    <property type="protein sequence ID" value="GBO00737.1"/>
    <property type="molecule type" value="Genomic_DNA"/>
</dbReference>
<name>A0A4Y2TMU5_ARAVE</name>
<dbReference type="Proteomes" id="UP000499080">
    <property type="component" value="Unassembled WGS sequence"/>
</dbReference>
<dbReference type="AlphaFoldDB" id="A0A4Y2TMU5"/>
<feature type="signal peptide" evidence="1">
    <location>
        <begin position="1"/>
        <end position="24"/>
    </location>
</feature>
<keyword evidence="1" id="KW-0732">Signal</keyword>
<dbReference type="CDD" id="cd09276">
    <property type="entry name" value="Rnase_HI_RT_non_LTR"/>
    <property type="match status" value="1"/>
</dbReference>
<comment type="caution">
    <text evidence="3">The sequence shown here is derived from an EMBL/GenBank/DDBJ whole genome shotgun (WGS) entry which is preliminary data.</text>
</comment>
<dbReference type="InterPro" id="IPR036397">
    <property type="entry name" value="RNaseH_sf"/>
</dbReference>
<evidence type="ECO:0000313" key="4">
    <source>
        <dbReference type="Proteomes" id="UP000499080"/>
    </source>
</evidence>
<dbReference type="SUPFAM" id="SSF53098">
    <property type="entry name" value="Ribonuclease H-like"/>
    <property type="match status" value="1"/>
</dbReference>
<dbReference type="Pfam" id="PF00075">
    <property type="entry name" value="RNase_H"/>
    <property type="match status" value="1"/>
</dbReference>
<feature type="domain" description="RNase H type-1" evidence="2">
    <location>
        <begin position="81"/>
        <end position="170"/>
    </location>
</feature>